<gene>
    <name evidence="8" type="primary">purH</name>
    <name evidence="10" type="ORF">A3D77_06180</name>
</gene>
<dbReference type="GO" id="GO:0005829">
    <property type="term" value="C:cytosol"/>
    <property type="evidence" value="ECO:0007669"/>
    <property type="project" value="TreeGrafter"/>
</dbReference>
<dbReference type="GO" id="GO:0004643">
    <property type="term" value="F:phosphoribosylaminoimidazolecarboxamide formyltransferase activity"/>
    <property type="evidence" value="ECO:0007669"/>
    <property type="project" value="UniProtKB-UniRule"/>
</dbReference>
<dbReference type="SMART" id="SM00798">
    <property type="entry name" value="AICARFT_IMPCHas"/>
    <property type="match status" value="1"/>
</dbReference>
<comment type="pathway">
    <text evidence="2 8">Purine metabolism; IMP biosynthesis via de novo pathway; 5-formamido-1-(5-phospho-D-ribosyl)imidazole-4-carboxamide from 5-amino-1-(5-phospho-D-ribosyl)imidazole-4-carboxamide (10-formyl THF route): step 1/1.</text>
</comment>
<dbReference type="SUPFAM" id="SSF52335">
    <property type="entry name" value="Methylglyoxal synthase-like"/>
    <property type="match status" value="1"/>
</dbReference>
<dbReference type="GO" id="GO:0006189">
    <property type="term" value="P:'de novo' IMP biosynthetic process"/>
    <property type="evidence" value="ECO:0007669"/>
    <property type="project" value="UniProtKB-UniRule"/>
</dbReference>
<dbReference type="AlphaFoldDB" id="A0A1F5ZW52"/>
<dbReference type="NCBIfam" id="NF002049">
    <property type="entry name" value="PRK00881.1"/>
    <property type="match status" value="1"/>
</dbReference>
<evidence type="ECO:0000256" key="1">
    <source>
        <dbReference type="ARBA" id="ARBA00004844"/>
    </source>
</evidence>
<dbReference type="InterPro" id="IPR011607">
    <property type="entry name" value="MGS-like_dom"/>
</dbReference>
<dbReference type="PIRSF" id="PIRSF000414">
    <property type="entry name" value="AICARFT_IMPCHas"/>
    <property type="match status" value="1"/>
</dbReference>
<keyword evidence="6 8" id="KW-0378">Hydrolase</keyword>
<proteinExistence type="inferred from homology"/>
<dbReference type="SUPFAM" id="SSF53927">
    <property type="entry name" value="Cytidine deaminase-like"/>
    <property type="match status" value="1"/>
</dbReference>
<name>A0A1F5ZW52_9BACT</name>
<evidence type="ECO:0000256" key="6">
    <source>
        <dbReference type="ARBA" id="ARBA00022801"/>
    </source>
</evidence>
<evidence type="ECO:0000256" key="8">
    <source>
        <dbReference type="HAMAP-Rule" id="MF_00139"/>
    </source>
</evidence>
<comment type="catalytic activity">
    <reaction evidence="8">
        <text>(6R)-10-formyltetrahydrofolate + 5-amino-1-(5-phospho-beta-D-ribosyl)imidazole-4-carboxamide = 5-formamido-1-(5-phospho-D-ribosyl)imidazole-4-carboxamide + (6S)-5,6,7,8-tetrahydrofolate</text>
        <dbReference type="Rhea" id="RHEA:22192"/>
        <dbReference type="ChEBI" id="CHEBI:57453"/>
        <dbReference type="ChEBI" id="CHEBI:58467"/>
        <dbReference type="ChEBI" id="CHEBI:58475"/>
        <dbReference type="ChEBI" id="CHEBI:195366"/>
        <dbReference type="EC" id="2.1.2.3"/>
    </reaction>
</comment>
<dbReference type="EC" id="2.1.2.3" evidence="8"/>
<dbReference type="UniPathway" id="UPA00074">
    <property type="reaction ID" value="UER00133"/>
</dbReference>
<sequence length="521" mass="57967">MKKNKFKYALISVFDKTGISEFAEKLVSQGYTIISTGGTAKVLKEKGIKITPIEEITGNPESFDGRMKTISFQIESGILYKRDNPSHLKQAKDLHIPNIEMVVCNLYPFEKTVQDKNVSLSRAIENIDVGGPTMIRAAAKNFKDVLVVVDPRNYPLIGEALTKNGINLEIRKQLSAEAFAHLSFYDAQIASFLNSEKFPREHTLPGRKERDLRYGENPHQKAALYFQPNTLSPLSQLKKHAGRELSLINITDINAGIESLQFFQTPGAVVIKHNTPCGIALGETGEEALKRAIEADPESAYGGVIILNTACDKKTALEITKFKDERRGNIDIVAVPEMTTEALHILTQLRKTMGIYTFGKIGSENFSRNNVKWIQGGFILQEGDSDIEKSFKSWEVVTSHKPSPEQIRQAQIAWKFILRIPSNAVIVVDSKLPMTRGIGSRQTSRVRSTRLALEQAKTFTKSAILASDSFFPFDDSVRLAAKYGIGLIVQQGDSINDALSVAAANEKGIPMIFTHRRAFWH</sequence>
<dbReference type="Pfam" id="PF01808">
    <property type="entry name" value="AICARFT_IMPCHas"/>
    <property type="match status" value="1"/>
</dbReference>
<comment type="pathway">
    <text evidence="1 8">Purine metabolism; IMP biosynthesis via de novo pathway; IMP from 5-formamido-1-(5-phospho-D-ribosyl)imidazole-4-carboxamide: step 1/1.</text>
</comment>
<dbReference type="InterPro" id="IPR036914">
    <property type="entry name" value="MGS-like_dom_sf"/>
</dbReference>
<feature type="domain" description="MGS-like" evidence="9">
    <location>
        <begin position="1"/>
        <end position="149"/>
    </location>
</feature>
<evidence type="ECO:0000313" key="10">
    <source>
        <dbReference type="EMBL" id="OGG16593.1"/>
    </source>
</evidence>
<evidence type="ECO:0000259" key="9">
    <source>
        <dbReference type="PROSITE" id="PS51855"/>
    </source>
</evidence>
<dbReference type="EMBL" id="MFJL01000011">
    <property type="protein sequence ID" value="OGG16593.1"/>
    <property type="molecule type" value="Genomic_DNA"/>
</dbReference>
<dbReference type="InterPro" id="IPR024051">
    <property type="entry name" value="AICAR_Tfase_dup_dom_sf"/>
</dbReference>
<evidence type="ECO:0000256" key="7">
    <source>
        <dbReference type="ARBA" id="ARBA00023268"/>
    </source>
</evidence>
<reference evidence="10 11" key="1">
    <citation type="journal article" date="2016" name="Nat. Commun.">
        <title>Thousands of microbial genomes shed light on interconnected biogeochemical processes in an aquifer system.</title>
        <authorList>
            <person name="Anantharaman K."/>
            <person name="Brown C.T."/>
            <person name="Hug L.A."/>
            <person name="Sharon I."/>
            <person name="Castelle C.J."/>
            <person name="Probst A.J."/>
            <person name="Thomas B.C."/>
            <person name="Singh A."/>
            <person name="Wilkins M.J."/>
            <person name="Karaoz U."/>
            <person name="Brodie E.L."/>
            <person name="Williams K.H."/>
            <person name="Hubbard S.S."/>
            <person name="Banfield J.F."/>
        </authorList>
    </citation>
    <scope>NUCLEOTIDE SEQUENCE [LARGE SCALE GENOMIC DNA]</scope>
</reference>
<dbReference type="Gene3D" id="3.40.50.1380">
    <property type="entry name" value="Methylglyoxal synthase-like domain"/>
    <property type="match status" value="1"/>
</dbReference>
<protein>
    <recommendedName>
        <fullName evidence="8">Bifunctional purine biosynthesis protein PurH</fullName>
    </recommendedName>
    <domain>
        <recommendedName>
            <fullName evidence="8">Phosphoribosylaminoimidazolecarboxamide formyltransferase</fullName>
            <ecNumber evidence="8">2.1.2.3</ecNumber>
        </recommendedName>
        <alternativeName>
            <fullName evidence="8">AICAR transformylase</fullName>
        </alternativeName>
    </domain>
    <domain>
        <recommendedName>
            <fullName evidence="8">IMP cyclohydrolase</fullName>
            <ecNumber evidence="8">3.5.4.10</ecNumber>
        </recommendedName>
        <alternativeName>
            <fullName evidence="8">ATIC</fullName>
        </alternativeName>
        <alternativeName>
            <fullName evidence="8">IMP synthase</fullName>
        </alternativeName>
        <alternativeName>
            <fullName evidence="8">Inosinicase</fullName>
        </alternativeName>
    </domain>
</protein>
<comment type="catalytic activity">
    <reaction evidence="8">
        <text>IMP + H2O = 5-formamido-1-(5-phospho-D-ribosyl)imidazole-4-carboxamide</text>
        <dbReference type="Rhea" id="RHEA:18445"/>
        <dbReference type="ChEBI" id="CHEBI:15377"/>
        <dbReference type="ChEBI" id="CHEBI:58053"/>
        <dbReference type="ChEBI" id="CHEBI:58467"/>
        <dbReference type="EC" id="3.5.4.10"/>
    </reaction>
</comment>
<evidence type="ECO:0000313" key="11">
    <source>
        <dbReference type="Proteomes" id="UP000176923"/>
    </source>
</evidence>
<accession>A0A1F5ZW52</accession>
<dbReference type="Gene3D" id="3.40.140.20">
    <property type="match status" value="2"/>
</dbReference>
<comment type="similarity">
    <text evidence="3 8">Belongs to the PurH family.</text>
</comment>
<keyword evidence="7 8" id="KW-0511">Multifunctional enzyme</keyword>
<dbReference type="SMART" id="SM00851">
    <property type="entry name" value="MGS"/>
    <property type="match status" value="1"/>
</dbReference>
<dbReference type="Proteomes" id="UP000176923">
    <property type="component" value="Unassembled WGS sequence"/>
</dbReference>
<dbReference type="PANTHER" id="PTHR11692:SF0">
    <property type="entry name" value="BIFUNCTIONAL PURINE BIOSYNTHESIS PROTEIN ATIC"/>
    <property type="match status" value="1"/>
</dbReference>
<dbReference type="Pfam" id="PF02142">
    <property type="entry name" value="MGS"/>
    <property type="match status" value="1"/>
</dbReference>
<evidence type="ECO:0000256" key="5">
    <source>
        <dbReference type="ARBA" id="ARBA00022755"/>
    </source>
</evidence>
<dbReference type="CDD" id="cd01421">
    <property type="entry name" value="IMPCH"/>
    <property type="match status" value="1"/>
</dbReference>
<evidence type="ECO:0000256" key="4">
    <source>
        <dbReference type="ARBA" id="ARBA00022679"/>
    </source>
</evidence>
<dbReference type="PANTHER" id="PTHR11692">
    <property type="entry name" value="BIFUNCTIONAL PURINE BIOSYNTHESIS PROTEIN PURH"/>
    <property type="match status" value="1"/>
</dbReference>
<dbReference type="InterPro" id="IPR016193">
    <property type="entry name" value="Cytidine_deaminase-like"/>
</dbReference>
<dbReference type="HAMAP" id="MF_00139">
    <property type="entry name" value="PurH"/>
    <property type="match status" value="1"/>
</dbReference>
<evidence type="ECO:0000256" key="3">
    <source>
        <dbReference type="ARBA" id="ARBA00007667"/>
    </source>
</evidence>
<dbReference type="FunFam" id="3.40.50.1380:FF:000001">
    <property type="entry name" value="Bifunctional purine biosynthesis protein PurH"/>
    <property type="match status" value="1"/>
</dbReference>
<dbReference type="GO" id="GO:0003937">
    <property type="term" value="F:IMP cyclohydrolase activity"/>
    <property type="evidence" value="ECO:0007669"/>
    <property type="project" value="UniProtKB-UniRule"/>
</dbReference>
<keyword evidence="5 8" id="KW-0658">Purine biosynthesis</keyword>
<comment type="domain">
    <text evidence="8">The IMP cyclohydrolase activity resides in the N-terminal region.</text>
</comment>
<dbReference type="InterPro" id="IPR002695">
    <property type="entry name" value="PurH-like"/>
</dbReference>
<dbReference type="EC" id="3.5.4.10" evidence="8"/>
<dbReference type="STRING" id="1798382.A3D77_06180"/>
<organism evidence="10 11">
    <name type="scientific">Candidatus Gottesmanbacteria bacterium RIFCSPHIGHO2_02_FULL_39_11</name>
    <dbReference type="NCBI Taxonomy" id="1798382"/>
    <lineage>
        <taxon>Bacteria</taxon>
        <taxon>Candidatus Gottesmaniibacteriota</taxon>
    </lineage>
</organism>
<dbReference type="PROSITE" id="PS51855">
    <property type="entry name" value="MGS"/>
    <property type="match status" value="1"/>
</dbReference>
<evidence type="ECO:0000256" key="2">
    <source>
        <dbReference type="ARBA" id="ARBA00004954"/>
    </source>
</evidence>
<keyword evidence="4 8" id="KW-0808">Transferase</keyword>
<comment type="caution">
    <text evidence="10">The sequence shown here is derived from an EMBL/GenBank/DDBJ whole genome shotgun (WGS) entry which is preliminary data.</text>
</comment>